<evidence type="ECO:0000256" key="6">
    <source>
        <dbReference type="ARBA" id="ARBA00023136"/>
    </source>
</evidence>
<protein>
    <submittedName>
        <fullName evidence="10">ABC transporter permease subunit</fullName>
    </submittedName>
</protein>
<evidence type="ECO:0000256" key="2">
    <source>
        <dbReference type="ARBA" id="ARBA00022448"/>
    </source>
</evidence>
<dbReference type="PROSITE" id="PS50928">
    <property type="entry name" value="ABC_TM1"/>
    <property type="match status" value="1"/>
</dbReference>
<proteinExistence type="inferred from homology"/>
<comment type="subcellular location">
    <subcellularLocation>
        <location evidence="1 7">Cell membrane</location>
        <topology evidence="1 7">Multi-pass membrane protein</topology>
    </subcellularLocation>
</comment>
<dbReference type="Proteomes" id="UP000191257">
    <property type="component" value="Plasmid unnamed2"/>
</dbReference>
<keyword evidence="9" id="KW-0614">Plasmid</keyword>
<feature type="transmembrane region" description="Helical" evidence="7">
    <location>
        <begin position="180"/>
        <end position="197"/>
    </location>
</feature>
<feature type="transmembrane region" description="Helical" evidence="7">
    <location>
        <begin position="217"/>
        <end position="236"/>
    </location>
</feature>
<sequence length="247" mass="26997">MSGLARTAWAGLALALLIPAWHLAAAGTTFIESPSVVLKALPHFLGSADTWSNIGITLARVLAGLVLGIVAGFIAALVMSRSPFMGEVLGYYVTAALRTPSAIAAILALAIFKGSEAGYVLVVAFITFPYMAVGMRDGLNSADRELDQMAAIYHLNLANRIRHVWAPFVAPYIFSALRNAHALAWKVIVVAEIFGAARKGFGAKFEHAWEYMLMTEVHLWLLVFMAIVLVAEYGLIRNIEKYTFRWR</sequence>
<geneLocation type="plasmid" evidence="9">
    <name>unnamed2</name>
</geneLocation>
<reference evidence="9" key="2">
    <citation type="submission" date="2017-12" db="EMBL/GenBank/DDBJ databases">
        <title>FDA dAtabase for Regulatory Grade micrObial Sequences (FDA-ARGOS): Supporting development and validation of Infectious Disease Dx tests.</title>
        <authorList>
            <person name="Campos J."/>
            <person name="Goldberg B."/>
            <person name="Tallon L."/>
            <person name="Sadzewicz L."/>
            <person name="Sengamalay N."/>
            <person name="Ott S."/>
            <person name="Godinez A."/>
            <person name="Nagaraj S."/>
            <person name="Vyas G."/>
            <person name="Aluvathingal J."/>
            <person name="Nadendla S."/>
            <person name="Geyer C."/>
            <person name="Nandy P."/>
            <person name="Hobson J."/>
            <person name="Sichtig H."/>
        </authorList>
    </citation>
    <scope>NUCLEOTIDE SEQUENCE</scope>
    <source>
        <strain evidence="9">FDAARGOS_252</strain>
        <plasmid evidence="9">unnamed2</plasmid>
    </source>
</reference>
<evidence type="ECO:0000259" key="8">
    <source>
        <dbReference type="PROSITE" id="PS50928"/>
    </source>
</evidence>
<keyword evidence="6 7" id="KW-0472">Membrane</keyword>
<feature type="domain" description="ABC transmembrane type-1" evidence="8">
    <location>
        <begin position="54"/>
        <end position="240"/>
    </location>
</feature>
<evidence type="ECO:0000313" key="11">
    <source>
        <dbReference type="Proteomes" id="UP000191257"/>
    </source>
</evidence>
<organism evidence="9 11">
    <name type="scientific">Paracoccus yeei</name>
    <dbReference type="NCBI Taxonomy" id="147645"/>
    <lineage>
        <taxon>Bacteria</taxon>
        <taxon>Pseudomonadati</taxon>
        <taxon>Pseudomonadota</taxon>
        <taxon>Alphaproteobacteria</taxon>
        <taxon>Rhodobacterales</taxon>
        <taxon>Paracoccaceae</taxon>
        <taxon>Paracoccus</taxon>
    </lineage>
</organism>
<dbReference type="EMBL" id="CP020440">
    <property type="protein sequence ID" value="ARC35123.1"/>
    <property type="molecule type" value="Genomic_DNA"/>
</dbReference>
<dbReference type="EMBL" id="CP044082">
    <property type="protein sequence ID" value="QEU10678.1"/>
    <property type="molecule type" value="Genomic_DNA"/>
</dbReference>
<evidence type="ECO:0000256" key="1">
    <source>
        <dbReference type="ARBA" id="ARBA00004651"/>
    </source>
</evidence>
<dbReference type="GO" id="GO:0005886">
    <property type="term" value="C:plasma membrane"/>
    <property type="evidence" value="ECO:0007669"/>
    <property type="project" value="UniProtKB-SubCell"/>
</dbReference>
<comment type="similarity">
    <text evidence="7">Belongs to the binding-protein-dependent transport system permease family.</text>
</comment>
<feature type="transmembrane region" description="Helical" evidence="7">
    <location>
        <begin position="50"/>
        <end position="77"/>
    </location>
</feature>
<keyword evidence="3" id="KW-1003">Cell membrane</keyword>
<reference evidence="11" key="1">
    <citation type="submission" date="2017-03" db="EMBL/GenBank/DDBJ databases">
        <title>FDA dAtabase for Regulatory Grade micrObial Sequences (FDA-ARGOS): Supporting development and validation of Infectious Disease Dx tests.</title>
        <authorList>
            <person name="Minogue T."/>
            <person name="Wolcott M."/>
            <person name="Wasieloski L."/>
            <person name="Aguilar W."/>
            <person name="Moore D."/>
            <person name="Tallon L."/>
            <person name="Sadzewicz L."/>
            <person name="Sengamalay N."/>
            <person name="Ott S."/>
            <person name="Godinez A."/>
            <person name="Nagaraj S."/>
            <person name="Nadendla S."/>
            <person name="Geyer C."/>
            <person name="Sichtig H."/>
        </authorList>
    </citation>
    <scope>NUCLEOTIDE SEQUENCE [LARGE SCALE GENOMIC DNA]</scope>
    <source>
        <strain evidence="11">FDAARGOS_252</strain>
        <plasmid evidence="11">Plasmid unnamed2</plasmid>
    </source>
</reference>
<keyword evidence="2 7" id="KW-0813">Transport</keyword>
<dbReference type="SUPFAM" id="SSF161098">
    <property type="entry name" value="MetI-like"/>
    <property type="match status" value="1"/>
</dbReference>
<dbReference type="RefSeq" id="WP_080620133.1">
    <property type="nucleotide sequence ID" value="NZ_CALTWI010000047.1"/>
</dbReference>
<dbReference type="KEGG" id="pye:A6J80_01075"/>
<name>A0A1V0GMN7_9RHOB</name>
<dbReference type="Gene3D" id="1.10.3720.10">
    <property type="entry name" value="MetI-like"/>
    <property type="match status" value="1"/>
</dbReference>
<keyword evidence="4 7" id="KW-0812">Transmembrane</keyword>
<dbReference type="PANTHER" id="PTHR30151:SF38">
    <property type="entry name" value="ALIPHATIC SULFONATES TRANSPORT PERMEASE PROTEIN SSUC-RELATED"/>
    <property type="match status" value="1"/>
</dbReference>
<evidence type="ECO:0000256" key="3">
    <source>
        <dbReference type="ARBA" id="ARBA00022475"/>
    </source>
</evidence>
<evidence type="ECO:0000256" key="7">
    <source>
        <dbReference type="RuleBase" id="RU363032"/>
    </source>
</evidence>
<dbReference type="AlphaFoldDB" id="A0A1V0GMN7"/>
<evidence type="ECO:0000313" key="9">
    <source>
        <dbReference type="EMBL" id="ARC35123.1"/>
    </source>
</evidence>
<reference evidence="10 12" key="3">
    <citation type="submission" date="2019-09" db="EMBL/GenBank/DDBJ databases">
        <title>FDA dAtabase for Regulatory Grade micrObial Sequences (FDA-ARGOS): Supporting development and validation of Infectious Disease Dx tests.</title>
        <authorList>
            <person name="Sciortino C."/>
            <person name="Tallon L."/>
            <person name="Sadzewicz L."/>
            <person name="Vavikolanu K."/>
            <person name="Mehta A."/>
            <person name="Aluvathingal J."/>
            <person name="Nadendla S."/>
            <person name="Nandy P."/>
            <person name="Geyer C."/>
            <person name="Yan Y."/>
            <person name="Sichtig H."/>
        </authorList>
    </citation>
    <scope>NUCLEOTIDE SEQUENCE [LARGE SCALE GENOMIC DNA]</scope>
    <source>
        <strain evidence="10 12">FDAARGOS_643</strain>
        <plasmid evidence="10 12">unnamed4</plasmid>
    </source>
</reference>
<keyword evidence="5 7" id="KW-1133">Transmembrane helix</keyword>
<dbReference type="InterPro" id="IPR000515">
    <property type="entry name" value="MetI-like"/>
</dbReference>
<feature type="transmembrane region" description="Helical" evidence="7">
    <location>
        <begin position="117"/>
        <end position="135"/>
    </location>
</feature>
<dbReference type="PANTHER" id="PTHR30151">
    <property type="entry name" value="ALKANE SULFONATE ABC TRANSPORTER-RELATED, MEMBRANE SUBUNIT"/>
    <property type="match status" value="1"/>
</dbReference>
<evidence type="ECO:0000256" key="5">
    <source>
        <dbReference type="ARBA" id="ARBA00022989"/>
    </source>
</evidence>
<dbReference type="Pfam" id="PF00528">
    <property type="entry name" value="BPD_transp_1"/>
    <property type="match status" value="1"/>
</dbReference>
<evidence type="ECO:0000313" key="10">
    <source>
        <dbReference type="EMBL" id="QEU10678.1"/>
    </source>
</evidence>
<accession>A0A1V0GMN7</accession>
<dbReference type="Proteomes" id="UP000324507">
    <property type="component" value="Plasmid unnamed4"/>
</dbReference>
<gene>
    <name evidence="9" type="ORF">A6J80_01075</name>
    <name evidence="10" type="ORF">FOB51_22165</name>
</gene>
<dbReference type="InterPro" id="IPR035906">
    <property type="entry name" value="MetI-like_sf"/>
</dbReference>
<evidence type="ECO:0000313" key="12">
    <source>
        <dbReference type="Proteomes" id="UP000324507"/>
    </source>
</evidence>
<evidence type="ECO:0000256" key="4">
    <source>
        <dbReference type="ARBA" id="ARBA00022692"/>
    </source>
</evidence>
<geneLocation type="plasmid" evidence="10 12">
    <name>unnamed4</name>
</geneLocation>
<feature type="transmembrane region" description="Helical" evidence="7">
    <location>
        <begin position="89"/>
        <end position="111"/>
    </location>
</feature>
<keyword evidence="11" id="KW-1185">Reference proteome</keyword>
<dbReference type="GO" id="GO:0055085">
    <property type="term" value="P:transmembrane transport"/>
    <property type="evidence" value="ECO:0007669"/>
    <property type="project" value="InterPro"/>
</dbReference>